<reference evidence="1 2" key="1">
    <citation type="submission" date="2016-11" db="EMBL/GenBank/DDBJ databases">
        <authorList>
            <person name="Varghese N."/>
            <person name="Submissions S."/>
        </authorList>
    </citation>
    <scope>NUCLEOTIDE SEQUENCE [LARGE SCALE GENOMIC DNA]</scope>
    <source>
        <strain evidence="1 2">CGMCC 1.12174</strain>
    </source>
</reference>
<protein>
    <submittedName>
        <fullName evidence="1">Uncharacterized protein</fullName>
    </submittedName>
</protein>
<sequence>MTELTEETVQLYTLNAFVKGLPRSAYGKKL</sequence>
<evidence type="ECO:0000313" key="1">
    <source>
        <dbReference type="EMBL" id="SHK14128.1"/>
    </source>
</evidence>
<dbReference type="AlphaFoldDB" id="A0A1M6Q1M8"/>
<dbReference type="EMBL" id="FRAT01000001">
    <property type="protein sequence ID" value="SHK14128.1"/>
    <property type="molecule type" value="Genomic_DNA"/>
</dbReference>
<accession>A0A1M6Q1M8</accession>
<evidence type="ECO:0000313" key="2">
    <source>
        <dbReference type="Proteomes" id="UP000184031"/>
    </source>
</evidence>
<name>A0A1M6Q1M8_9FLAO</name>
<organism evidence="1 2">
    <name type="scientific">Flagellimonas taeanensis</name>
    <dbReference type="NCBI Taxonomy" id="1005926"/>
    <lineage>
        <taxon>Bacteria</taxon>
        <taxon>Pseudomonadati</taxon>
        <taxon>Bacteroidota</taxon>
        <taxon>Flavobacteriia</taxon>
        <taxon>Flavobacteriales</taxon>
        <taxon>Flavobacteriaceae</taxon>
        <taxon>Flagellimonas</taxon>
    </lineage>
</organism>
<dbReference type="Proteomes" id="UP000184031">
    <property type="component" value="Unassembled WGS sequence"/>
</dbReference>
<dbReference type="STRING" id="1055723.SAMN05216293_0415"/>
<gene>
    <name evidence="1" type="ORF">SAMN05216293_0415</name>
</gene>
<proteinExistence type="predicted"/>
<comment type="caution">
    <text evidence="1">The sequence shown here is derived from an EMBL/GenBank/DDBJ whole genome shotgun (WGS) entry which is preliminary data.</text>
</comment>